<dbReference type="Gene3D" id="3.40.630.10">
    <property type="entry name" value="Zn peptidases"/>
    <property type="match status" value="1"/>
</dbReference>
<evidence type="ECO:0008006" key="3">
    <source>
        <dbReference type="Google" id="ProtNLM"/>
    </source>
</evidence>
<dbReference type="Proteomes" id="UP000634229">
    <property type="component" value="Unassembled WGS sequence"/>
</dbReference>
<dbReference type="InterPro" id="IPR050072">
    <property type="entry name" value="Peptidase_M20A"/>
</dbReference>
<dbReference type="PANTHER" id="PTHR43808">
    <property type="entry name" value="ACETYLORNITHINE DEACETYLASE"/>
    <property type="match status" value="1"/>
</dbReference>
<comment type="caution">
    <text evidence="1">The sequence shown here is derived from an EMBL/GenBank/DDBJ whole genome shotgun (WGS) entry which is preliminary data.</text>
</comment>
<gene>
    <name evidence="1" type="ORF">JK363_34805</name>
</gene>
<proteinExistence type="predicted"/>
<evidence type="ECO:0000313" key="1">
    <source>
        <dbReference type="EMBL" id="MBL1101728.1"/>
    </source>
</evidence>
<keyword evidence="2" id="KW-1185">Reference proteome</keyword>
<protein>
    <recommendedName>
        <fullName evidence="3">M20/M25/M40 family metallo-hydrolase</fullName>
    </recommendedName>
</protein>
<dbReference type="RefSeq" id="WP_201881482.1">
    <property type="nucleotide sequence ID" value="NZ_JAERRF010000032.1"/>
</dbReference>
<dbReference type="EMBL" id="JAERRF010000032">
    <property type="protein sequence ID" value="MBL1101728.1"/>
    <property type="molecule type" value="Genomic_DNA"/>
</dbReference>
<dbReference type="SUPFAM" id="SSF53187">
    <property type="entry name" value="Zn-dependent exopeptidases"/>
    <property type="match status" value="1"/>
</dbReference>
<organism evidence="1 2">
    <name type="scientific">Streptomyces coffeae</name>
    <dbReference type="NCBI Taxonomy" id="621382"/>
    <lineage>
        <taxon>Bacteria</taxon>
        <taxon>Bacillati</taxon>
        <taxon>Actinomycetota</taxon>
        <taxon>Actinomycetes</taxon>
        <taxon>Kitasatosporales</taxon>
        <taxon>Streptomycetaceae</taxon>
        <taxon>Streptomyces</taxon>
    </lineage>
</organism>
<dbReference type="PANTHER" id="PTHR43808:SF32">
    <property type="entry name" value="ARGE_DAPE-RELATED DEACYLASE"/>
    <property type="match status" value="1"/>
</dbReference>
<name>A0ABS1NNY6_9ACTN</name>
<accession>A0ABS1NNY6</accession>
<reference evidence="1 2" key="1">
    <citation type="submission" date="2021-01" db="EMBL/GenBank/DDBJ databases">
        <title>WGS of actinomycetes isolated from Thailand.</title>
        <authorList>
            <person name="Thawai C."/>
        </authorList>
    </citation>
    <scope>NUCLEOTIDE SEQUENCE [LARGE SCALE GENOMIC DNA]</scope>
    <source>
        <strain evidence="1 2">CA1R205</strain>
    </source>
</reference>
<evidence type="ECO:0000313" key="2">
    <source>
        <dbReference type="Proteomes" id="UP000634229"/>
    </source>
</evidence>
<sequence length="143" mass="15430">MSSVEKDSQLNCLLAVLDGLRESMTASLQELVRIPSVNPKYPGVEYKDHVGRESEATAMLADLYSRAGASVDVFAVEEGRCNAVGRISGRGTGKSLVFNGHVDVVPAGDPSEWTKAALFSGEVIGSRMYGRGIRRRLVFRVPS</sequence>